<keyword evidence="2" id="KW-0732">Signal</keyword>
<feature type="region of interest" description="Disordered" evidence="1">
    <location>
        <begin position="156"/>
        <end position="205"/>
    </location>
</feature>
<feature type="region of interest" description="Disordered" evidence="1">
    <location>
        <begin position="74"/>
        <end position="125"/>
    </location>
</feature>
<evidence type="ECO:0000313" key="4">
    <source>
        <dbReference type="Proteomes" id="UP000672657"/>
    </source>
</evidence>
<evidence type="ECO:0000256" key="1">
    <source>
        <dbReference type="SAM" id="MobiDB-lite"/>
    </source>
</evidence>
<keyword evidence="4" id="KW-1185">Reference proteome</keyword>
<evidence type="ECO:0000256" key="2">
    <source>
        <dbReference type="SAM" id="SignalP"/>
    </source>
</evidence>
<name>A0ABM8THQ0_9BURK</name>
<sequence length="205" mass="22118">MFQARTRVLRTALLIGAGLAAAASTAAMAQTAAVTNDVQRDVNQQQRIESGLKSGTLTTREASGLEKREAKIDRMESNAMKNGSVSPREQASIQRAENRVSQDISRDTHNGQVGNPASASSQRMQADVQRNINQQERIRNGVQNGSLTNREAAGLARGQAHVDNREARAGRNGHVGAGEQGRIMGAEDRASGNVYREKHNGHRRG</sequence>
<reference evidence="3 4" key="1">
    <citation type="submission" date="2021-03" db="EMBL/GenBank/DDBJ databases">
        <authorList>
            <person name="Peeters C."/>
        </authorList>
    </citation>
    <scope>NUCLEOTIDE SEQUENCE [LARGE SCALE GENOMIC DNA]</scope>
    <source>
        <strain evidence="3 4">LMG 26411</strain>
    </source>
</reference>
<protein>
    <recommendedName>
        <fullName evidence="5">Phage infection protein</fullName>
    </recommendedName>
</protein>
<feature type="compositionally biased region" description="Polar residues" evidence="1">
    <location>
        <begin position="79"/>
        <end position="95"/>
    </location>
</feature>
<feature type="compositionally biased region" description="Basic and acidic residues" evidence="1">
    <location>
        <begin position="185"/>
        <end position="198"/>
    </location>
</feature>
<feature type="compositionally biased region" description="Polar residues" evidence="1">
    <location>
        <begin position="110"/>
        <end position="125"/>
    </location>
</feature>
<dbReference type="EMBL" id="CAJPVI010000016">
    <property type="protein sequence ID" value="CAG2146253.1"/>
    <property type="molecule type" value="Genomic_DNA"/>
</dbReference>
<gene>
    <name evidence="3" type="ORF">LMG26411_02887</name>
</gene>
<feature type="chain" id="PRO_5046889183" description="Phage infection protein" evidence="2">
    <location>
        <begin position="30"/>
        <end position="205"/>
    </location>
</feature>
<evidence type="ECO:0008006" key="5">
    <source>
        <dbReference type="Google" id="ProtNLM"/>
    </source>
</evidence>
<comment type="caution">
    <text evidence="3">The sequence shown here is derived from an EMBL/GenBank/DDBJ whole genome shotgun (WGS) entry which is preliminary data.</text>
</comment>
<organism evidence="3 4">
    <name type="scientific">Cupriavidus numazuensis</name>
    <dbReference type="NCBI Taxonomy" id="221992"/>
    <lineage>
        <taxon>Bacteria</taxon>
        <taxon>Pseudomonadati</taxon>
        <taxon>Pseudomonadota</taxon>
        <taxon>Betaproteobacteria</taxon>
        <taxon>Burkholderiales</taxon>
        <taxon>Burkholderiaceae</taxon>
        <taxon>Cupriavidus</taxon>
    </lineage>
</organism>
<proteinExistence type="predicted"/>
<feature type="compositionally biased region" description="Basic and acidic residues" evidence="1">
    <location>
        <begin position="96"/>
        <end position="109"/>
    </location>
</feature>
<feature type="signal peptide" evidence="2">
    <location>
        <begin position="1"/>
        <end position="29"/>
    </location>
</feature>
<feature type="compositionally biased region" description="Basic and acidic residues" evidence="1">
    <location>
        <begin position="160"/>
        <end position="169"/>
    </location>
</feature>
<evidence type="ECO:0000313" key="3">
    <source>
        <dbReference type="EMBL" id="CAG2146253.1"/>
    </source>
</evidence>
<dbReference type="Proteomes" id="UP000672657">
    <property type="component" value="Unassembled WGS sequence"/>
</dbReference>
<dbReference type="RefSeq" id="WP_244873845.1">
    <property type="nucleotide sequence ID" value="NZ_CAJPVI010000016.1"/>
</dbReference>
<accession>A0ABM8THQ0</accession>